<evidence type="ECO:0000256" key="4">
    <source>
        <dbReference type="ARBA" id="ARBA00012477"/>
    </source>
</evidence>
<protein>
    <recommendedName>
        <fullName evidence="4">ribonuclease Z</fullName>
        <ecNumber evidence="4">3.1.26.11</ecNumber>
    </recommendedName>
</protein>
<dbReference type="PANTHER" id="PTHR12553">
    <property type="entry name" value="ZINC PHOSPHODIESTERASE ELAC PROTEIN 2"/>
    <property type="match status" value="1"/>
</dbReference>
<feature type="region of interest" description="Disordered" evidence="11">
    <location>
        <begin position="226"/>
        <end position="254"/>
    </location>
</feature>
<evidence type="ECO:0000256" key="1">
    <source>
        <dbReference type="ARBA" id="ARBA00000402"/>
    </source>
</evidence>
<dbReference type="InterPro" id="IPR047151">
    <property type="entry name" value="RNZ2-like"/>
</dbReference>
<dbReference type="InterPro" id="IPR001279">
    <property type="entry name" value="Metallo-B-lactamas"/>
</dbReference>
<dbReference type="Pfam" id="PF13691">
    <property type="entry name" value="Lactamase_B_4"/>
    <property type="match status" value="1"/>
</dbReference>
<evidence type="ECO:0000256" key="9">
    <source>
        <dbReference type="ARBA" id="ARBA00022801"/>
    </source>
</evidence>
<dbReference type="EMBL" id="JAFCIX010000418">
    <property type="protein sequence ID" value="KAH6590887.1"/>
    <property type="molecule type" value="Genomic_DNA"/>
</dbReference>
<keyword evidence="15" id="KW-1185">Reference proteome</keyword>
<dbReference type="Pfam" id="PF12706">
    <property type="entry name" value="Lactamase_B_2"/>
    <property type="match status" value="1"/>
</dbReference>
<dbReference type="InterPro" id="IPR027794">
    <property type="entry name" value="tRNase_Z_dom"/>
</dbReference>
<comment type="caution">
    <text evidence="14">The sequence shown here is derived from an EMBL/GenBank/DDBJ whole genome shotgun (WGS) entry which is preliminary data.</text>
</comment>
<feature type="domain" description="Metallo-beta-lactamase" evidence="12">
    <location>
        <begin position="552"/>
        <end position="763"/>
    </location>
</feature>
<keyword evidence="7" id="KW-0479">Metal-binding</keyword>
<dbReference type="Proteomes" id="UP001648503">
    <property type="component" value="Unassembled WGS sequence"/>
</dbReference>
<name>A0ABQ8F2A5_9FUNG</name>
<proteinExistence type="inferred from homology"/>
<evidence type="ECO:0000256" key="10">
    <source>
        <dbReference type="ARBA" id="ARBA00022833"/>
    </source>
</evidence>
<evidence type="ECO:0000256" key="5">
    <source>
        <dbReference type="ARBA" id="ARBA00022694"/>
    </source>
</evidence>
<keyword evidence="9" id="KW-0378">Hydrolase</keyword>
<evidence type="ECO:0000313" key="14">
    <source>
        <dbReference type="EMBL" id="KAH6590887.1"/>
    </source>
</evidence>
<evidence type="ECO:0000256" key="2">
    <source>
        <dbReference type="ARBA" id="ARBA00001947"/>
    </source>
</evidence>
<accession>A0ABQ8F2A5</accession>
<keyword evidence="5" id="KW-0819">tRNA processing</keyword>
<keyword evidence="6" id="KW-0540">Nuclease</keyword>
<evidence type="ECO:0000256" key="3">
    <source>
        <dbReference type="ARBA" id="ARBA00007823"/>
    </source>
</evidence>
<feature type="compositionally biased region" description="Polar residues" evidence="11">
    <location>
        <begin position="235"/>
        <end position="254"/>
    </location>
</feature>
<organism evidence="14 15">
    <name type="scientific">Batrachochytrium salamandrivorans</name>
    <dbReference type="NCBI Taxonomy" id="1357716"/>
    <lineage>
        <taxon>Eukaryota</taxon>
        <taxon>Fungi</taxon>
        <taxon>Fungi incertae sedis</taxon>
        <taxon>Chytridiomycota</taxon>
        <taxon>Chytridiomycota incertae sedis</taxon>
        <taxon>Chytridiomycetes</taxon>
        <taxon>Rhizophydiales</taxon>
        <taxon>Rhizophydiales incertae sedis</taxon>
        <taxon>Batrachochytrium</taxon>
    </lineage>
</organism>
<evidence type="ECO:0000256" key="7">
    <source>
        <dbReference type="ARBA" id="ARBA00022723"/>
    </source>
</evidence>
<dbReference type="InterPro" id="IPR036866">
    <property type="entry name" value="RibonucZ/Hydroxyglut_hydro"/>
</dbReference>
<keyword evidence="10" id="KW-0862">Zinc</keyword>
<dbReference type="SUPFAM" id="SSF56281">
    <property type="entry name" value="Metallo-hydrolase/oxidoreductase"/>
    <property type="match status" value="2"/>
</dbReference>
<evidence type="ECO:0000259" key="12">
    <source>
        <dbReference type="Pfam" id="PF12706"/>
    </source>
</evidence>
<evidence type="ECO:0000256" key="6">
    <source>
        <dbReference type="ARBA" id="ARBA00022722"/>
    </source>
</evidence>
<dbReference type="EC" id="3.1.26.11" evidence="4"/>
<evidence type="ECO:0000259" key="13">
    <source>
        <dbReference type="Pfam" id="PF13691"/>
    </source>
</evidence>
<comment type="cofactor">
    <cofactor evidence="2">
        <name>Zn(2+)</name>
        <dbReference type="ChEBI" id="CHEBI:29105"/>
    </cofactor>
</comment>
<gene>
    <name evidence="14" type="ORF">BASA50_008889</name>
</gene>
<dbReference type="PANTHER" id="PTHR12553:SF49">
    <property type="entry name" value="ZINC PHOSPHODIESTERASE ELAC PROTEIN 2"/>
    <property type="match status" value="1"/>
</dbReference>
<comment type="catalytic activity">
    <reaction evidence="1">
        <text>Endonucleolytic cleavage of RNA, removing extra 3' nucleotides from tRNA precursor, generating 3' termini of tRNAs. A 3'-hydroxy group is left at the tRNA terminus and a 5'-phosphoryl group is left at the trailer molecule.</text>
        <dbReference type="EC" id="3.1.26.11"/>
    </reaction>
</comment>
<evidence type="ECO:0000256" key="11">
    <source>
        <dbReference type="SAM" id="MobiDB-lite"/>
    </source>
</evidence>
<sequence length="821" mass="91025">MHRIIPVASLHSDRLSLLLYTRSLSRNHRDRSLSKLHLRAFSQTQPLAMKYSLQICGTHSGDTSPSVLLRFDSARYLFNCGEGTQRLCNEHKIRLSKLRSIFMTRTKWECVGGLPGMILTLADAGLETFQLYGPRNLSHCLAATRTFIFRRNIAVDVVDITSSDFEYKDENLSMRVALLTPDKEEFQTPQITNITGLKRKSSDMSDHGDRDANFLKKVIQRMFPKKETSADESELQNSLKNQERGSPTNGYSWNQLPRTSDAGLVLCYICKGPDVAGKLDPVLAKSLGVVRGPDMGKLKAGETVFSADGTPITPDQCVGPNRLGPTFLIIDCPAPSYITSLTTNKEIMQAASASGDHTAKCVVHLCGDNVLADDRYIEFMNSFPATTQHIYISEKHNRQNIVFEATTTIQHKLNLLDQNLFPLPYAAPLLRDLQAIPGLPKSAIPSELLQSYQFEPKSFLDMSECRPEFTVVTESSTHKDYLADVEETVAAINAAESSQSTIKSDDYVVGASLLTKNPTDGVSITPLGTGSAIPGKYRNVSSTIIQTPQGTYLLDSGEGTYGQLFRRFGPIELSKVLNSLSLMLISHMHADHHLGVISVLLAWEKATRGLSKKLLLVAPRVMWTWLTEYSQIQDLALERIEFVPADSIKWLPNESQESQKEIDIGILSRAGLSKLTTVGVIHCPDAFAVVAETTAGFKFAFSGDCRPSMTFAKVGAGAHFLLHEATFDDEKLQEAVDRRHCTINEALQIGHAMSADHILLTHFSQRYPKMPNIEASPNGTVISEKTPIVGIAFDLMRITFKDFWKLPLMVPALKRLFPSEE</sequence>
<evidence type="ECO:0000256" key="8">
    <source>
        <dbReference type="ARBA" id="ARBA00022759"/>
    </source>
</evidence>
<evidence type="ECO:0000313" key="15">
    <source>
        <dbReference type="Proteomes" id="UP001648503"/>
    </source>
</evidence>
<keyword evidence="8" id="KW-0255">Endonuclease</keyword>
<dbReference type="Gene3D" id="3.60.15.10">
    <property type="entry name" value="Ribonuclease Z/Hydroxyacylglutathione hydrolase-like"/>
    <property type="match status" value="2"/>
</dbReference>
<comment type="similarity">
    <text evidence="3">Belongs to the RNase Z family.</text>
</comment>
<reference evidence="14 15" key="1">
    <citation type="submission" date="2021-02" db="EMBL/GenBank/DDBJ databases">
        <title>Variation within the Batrachochytrium salamandrivorans European outbreak.</title>
        <authorList>
            <person name="Kelly M."/>
            <person name="Pasmans F."/>
            <person name="Shea T.P."/>
            <person name="Munoz J.F."/>
            <person name="Carranza S."/>
            <person name="Cuomo C.A."/>
            <person name="Martel A."/>
        </authorList>
    </citation>
    <scope>NUCLEOTIDE SEQUENCE [LARGE SCALE GENOMIC DNA]</scope>
    <source>
        <strain evidence="14 15">AMFP18/2</strain>
    </source>
</reference>
<feature type="domain" description="tRNase Z endonuclease" evidence="13">
    <location>
        <begin position="54"/>
        <end position="113"/>
    </location>
</feature>
<dbReference type="CDD" id="cd07718">
    <property type="entry name" value="RNaseZ_ELAC1_ELAC2-C-term-like_MBL-fold"/>
    <property type="match status" value="1"/>
</dbReference>